<protein>
    <submittedName>
        <fullName evidence="1">Uncharacterized protein</fullName>
    </submittedName>
</protein>
<proteinExistence type="predicted"/>
<dbReference type="AlphaFoldDB" id="A0A9W6VR75"/>
<gene>
    <name evidence="1" type="ORF">Airi01_101900</name>
</gene>
<sequence>MSQRPASLSVRHQALVIAWSVVSSVSSGSPPVLAEAVPSAVVAARAGGVAVAKMPTMASTVARKAAAFVAALRVVRSMGRSLRCGSRLLARGPATGIGTPELIAYTLALLV</sequence>
<name>A0A9W6VR75_9ACTN</name>
<accession>A0A9W6VR75</accession>
<dbReference type="EMBL" id="BSTJ01000024">
    <property type="protein sequence ID" value="GLY81923.1"/>
    <property type="molecule type" value="Genomic_DNA"/>
</dbReference>
<dbReference type="Proteomes" id="UP001165135">
    <property type="component" value="Unassembled WGS sequence"/>
</dbReference>
<evidence type="ECO:0000313" key="2">
    <source>
        <dbReference type="Proteomes" id="UP001165135"/>
    </source>
</evidence>
<organism evidence="1 2">
    <name type="scientific">Actinoallomurus iriomotensis</name>
    <dbReference type="NCBI Taxonomy" id="478107"/>
    <lineage>
        <taxon>Bacteria</taxon>
        <taxon>Bacillati</taxon>
        <taxon>Actinomycetota</taxon>
        <taxon>Actinomycetes</taxon>
        <taxon>Streptosporangiales</taxon>
        <taxon>Thermomonosporaceae</taxon>
        <taxon>Actinoallomurus</taxon>
    </lineage>
</organism>
<evidence type="ECO:0000313" key="1">
    <source>
        <dbReference type="EMBL" id="GLY81923.1"/>
    </source>
</evidence>
<reference evidence="1" key="1">
    <citation type="submission" date="2023-03" db="EMBL/GenBank/DDBJ databases">
        <title>Actinoallomurus iriomotensis NBRC 103681.</title>
        <authorList>
            <person name="Ichikawa N."/>
            <person name="Sato H."/>
            <person name="Tonouchi N."/>
        </authorList>
    </citation>
    <scope>NUCLEOTIDE SEQUENCE</scope>
    <source>
        <strain evidence="1">NBRC 103681</strain>
    </source>
</reference>
<comment type="caution">
    <text evidence="1">The sequence shown here is derived from an EMBL/GenBank/DDBJ whole genome shotgun (WGS) entry which is preliminary data.</text>
</comment>
<dbReference type="RefSeq" id="WP_285637035.1">
    <property type="nucleotide sequence ID" value="NZ_BSTJ01000024.1"/>
</dbReference>